<dbReference type="InterPro" id="IPR001826">
    <property type="entry name" value="RHS"/>
</dbReference>
<protein>
    <submittedName>
        <fullName evidence="5">Cell wall-associated polypeptide CWBP200</fullName>
    </submittedName>
</protein>
<feature type="domain" description="RHS protein conserved region" evidence="2">
    <location>
        <begin position="1242"/>
        <end position="1275"/>
    </location>
</feature>
<dbReference type="InterPro" id="IPR056823">
    <property type="entry name" value="TEN-like_YD-shell"/>
</dbReference>
<dbReference type="Pfam" id="PF05593">
    <property type="entry name" value="RHS_repeat"/>
    <property type="match status" value="3"/>
</dbReference>
<reference evidence="5 6" key="1">
    <citation type="submission" date="2018-12" db="EMBL/GenBank/DDBJ databases">
        <authorList>
            <consortium name="Pathogen Informatics"/>
        </authorList>
    </citation>
    <scope>NUCLEOTIDE SEQUENCE [LARGE SCALE GENOMIC DNA]</scope>
    <source>
        <strain evidence="5 6">NCTC13193</strain>
    </source>
</reference>
<dbReference type="Pfam" id="PF03527">
    <property type="entry name" value="RHS"/>
    <property type="match status" value="1"/>
</dbReference>
<dbReference type="InterPro" id="IPR006530">
    <property type="entry name" value="YD"/>
</dbReference>
<dbReference type="NCBIfam" id="TIGR01643">
    <property type="entry name" value="YD_repeat_2x"/>
    <property type="match status" value="5"/>
</dbReference>
<dbReference type="PANTHER" id="PTHR32305:SF15">
    <property type="entry name" value="PROTEIN RHSA-RELATED"/>
    <property type="match status" value="1"/>
</dbReference>
<feature type="domain" description="DUF6531" evidence="3">
    <location>
        <begin position="255"/>
        <end position="334"/>
    </location>
</feature>
<evidence type="ECO:0000259" key="3">
    <source>
        <dbReference type="Pfam" id="PF20148"/>
    </source>
</evidence>
<dbReference type="PANTHER" id="PTHR32305">
    <property type="match status" value="1"/>
</dbReference>
<keyword evidence="1" id="KW-0677">Repeat</keyword>
<dbReference type="InterPro" id="IPR045351">
    <property type="entry name" value="DUF6531"/>
</dbReference>
<feature type="domain" description="Teneurin-like YD-shell" evidence="4">
    <location>
        <begin position="532"/>
        <end position="677"/>
    </location>
</feature>
<dbReference type="Proteomes" id="UP000270487">
    <property type="component" value="Chromosome"/>
</dbReference>
<evidence type="ECO:0000259" key="4">
    <source>
        <dbReference type="Pfam" id="PF25023"/>
    </source>
</evidence>
<name>A0A3S5AXQ2_SERFO</name>
<dbReference type="EMBL" id="LR134492">
    <property type="protein sequence ID" value="VEI68408.1"/>
    <property type="molecule type" value="Genomic_DNA"/>
</dbReference>
<dbReference type="Pfam" id="PF25023">
    <property type="entry name" value="TEN_YD-shell"/>
    <property type="match status" value="2"/>
</dbReference>
<evidence type="ECO:0000259" key="2">
    <source>
        <dbReference type="Pfam" id="PF03527"/>
    </source>
</evidence>
<sequence>MKTKSLPSARAAGSIPHERLYALIEEERSNPPKNKALAIAEGVAKKAFMLSPPGMAMAAGSMIMSLFSENKAEPTAPTPPDNGEPKKGFWEGVWDGIVAPVAAAKDPAATPKDQDLIVCTKWHAFGGPLYLAEGSKKVLINSQPASRNGDRSTCDAVIQHTHGAPRVRIGGGSVVVRDIRSGKNPIADFLGQIIGSAGVGLLAGGLRALLSGGLRNCLKKVGCTLASEAIGSAIGVGVSSTLGGALGQAASAVSNPVNAATGAKVLYGEEDRDFVLQGQYPLYWQRIYNSRNANSSILGRGWSLPFEVSLRLEPSTRFPGEDEVIYTDRSGRDLPLGIMALGSTFYYVDEGFRMYRSLNNIFLRETPDGDYQLFEADPHHINRLRLAKSLDRHENSLTYRYNPDGQLTHIYDKVQAVSVQLIYHPDHPQRLHKVCQQSDEHNERVLVEYGYNDAGELVTVLDADGRITRRFAYDVEHHLMIMHQFVTGLQARYRWQWLTVPDELRDEGDPEQQGYIAEHWLMDGEQCLEAYQLEYDLPQRTLRVNQTGVGTSIRRWDVQHQITEYTDVYGHCWQFEWNEKRQLRSATDPQGGIYRFEYDDRGNLTASINPENEKLFTEWDEDFAFPRSRILPNGGTWYYQYGARGDLISTIDPAEQITRYDYDDLGNLIRLVDAKGNENHYVYNSRGQVIRQTDCSGYMTRVEYDEWGRLQRVTDASGAATQYHFTAGGLLEKQKLPDGREPQFEYDSSGQLEKVISPAGDITRFARNRRGQVTERWDPKQQSVRFQYDTLGRLIRLSNEKGEAYRFEYDALHRLTAEYDLSGQCKQYQYNALSELVALAHFPDSEVVALRYSPIFTHFERDAIGRLRVKMTHDSRTEYRYEKLGITITRFTRAEWAQAAAEQREPDAMDSLVFSYDNQGQLTGEKNHGGQYQHHYDPLGNLLSTVLPDGRSLRHLYYGSGHLQQTNLVEDDQTWVLAEYDRDRLHREVRRTQGDLQQQTEYDASGRIVANITRLGSRATVFAPVIDKRYGYDAHDNLVERIVNYGNSDRPFQYGPREDEQYHYDPVGQIVGKAKGYDSADYLYDAAANLLDRTSPMVVHNRVMKFEGYTYRYDAFGRLAVRINERKRIRQHFYYNSEHRLIGVRFDNHPDLTHVEYRYDALGRRTQKVLYRRVIENTPVPEPETTTFYWNGMVLSGEHTSDKPKNNVLYTYNNFSYEPLARIDTFHYKDVETEKTHHSVDVYYYHNHLNGMPEELTDEAGRIVWRGHASLWGKCSRRRISNTR</sequence>
<proteinExistence type="predicted"/>
<accession>A0A3S5AXQ2</accession>
<gene>
    <name evidence="5" type="primary">wapA_2</name>
    <name evidence="5" type="ORF">NCTC13193_02307</name>
</gene>
<dbReference type="Gene3D" id="2.60.200.60">
    <property type="match status" value="1"/>
</dbReference>
<dbReference type="InterPro" id="IPR031325">
    <property type="entry name" value="RHS_repeat"/>
</dbReference>
<evidence type="ECO:0000313" key="5">
    <source>
        <dbReference type="EMBL" id="VEI68408.1"/>
    </source>
</evidence>
<evidence type="ECO:0000313" key="6">
    <source>
        <dbReference type="Proteomes" id="UP000270487"/>
    </source>
</evidence>
<dbReference type="Gene3D" id="2.180.10.10">
    <property type="entry name" value="RHS repeat-associated core"/>
    <property type="match status" value="4"/>
</dbReference>
<dbReference type="InterPro" id="IPR050708">
    <property type="entry name" value="T6SS_VgrG/RHS"/>
</dbReference>
<dbReference type="Pfam" id="PF20148">
    <property type="entry name" value="DUF6531"/>
    <property type="match status" value="1"/>
</dbReference>
<evidence type="ECO:0000256" key="1">
    <source>
        <dbReference type="ARBA" id="ARBA00022737"/>
    </source>
</evidence>
<feature type="domain" description="Teneurin-like YD-shell" evidence="4">
    <location>
        <begin position="1055"/>
        <end position="1168"/>
    </location>
</feature>
<organism evidence="5 6">
    <name type="scientific">Serratia fonticola</name>
    <dbReference type="NCBI Taxonomy" id="47917"/>
    <lineage>
        <taxon>Bacteria</taxon>
        <taxon>Pseudomonadati</taxon>
        <taxon>Pseudomonadota</taxon>
        <taxon>Gammaproteobacteria</taxon>
        <taxon>Enterobacterales</taxon>
        <taxon>Yersiniaceae</taxon>
        <taxon>Serratia</taxon>
    </lineage>
</organism>